<evidence type="ECO:0000313" key="2">
    <source>
        <dbReference type="Proteomes" id="UP000281498"/>
    </source>
</evidence>
<evidence type="ECO:0008006" key="3">
    <source>
        <dbReference type="Google" id="ProtNLM"/>
    </source>
</evidence>
<protein>
    <recommendedName>
        <fullName evidence="3">ATP-grasp domain-containing protein</fullName>
    </recommendedName>
</protein>
<sequence length="391" mass="45849">MLNVQKYLTGHLGVLVSNRAWRALCKNKPHYRLKQLAKANANANLNLFFFTVNTVDKKKKLIKGYYFDFTDNSWKTAIFSYPATIYRRGGVCKKERKSYRTFVRQCNKKKTLFLNPSSLGNWDIYNYFSSVKPLKPYLLQTILYEDPEDLFYMMKKHKTIYLKGVTGRKGQNVVRVERLPDNQYQCKYYDHTKRKVHLLRYKKLDQIVPFIDKFYKGKKFMVQEAIDLLEVNHRRVDLRAELQRNKIGEIEISGVSARKSKKDSPITIHANAFPLDELFDLKKLSSEEKFKMKQQIENFLYTVYKKTEDKYGQFVEIGIDFALTKDFQIKFIECNSQSAKVSLLKAHGKNTLNKAMLNIVLYAKYLLAEKAGVERKGKLTLVRKEDGVVNI</sequence>
<comment type="caution">
    <text evidence="1">The sequence shown here is derived from an EMBL/GenBank/DDBJ whole genome shotgun (WGS) entry which is preliminary data.</text>
</comment>
<dbReference type="Proteomes" id="UP000281498">
    <property type="component" value="Unassembled WGS sequence"/>
</dbReference>
<organism evidence="1 2">
    <name type="scientific">Salipaludibacillus neizhouensis</name>
    <dbReference type="NCBI Taxonomy" id="885475"/>
    <lineage>
        <taxon>Bacteria</taxon>
        <taxon>Bacillati</taxon>
        <taxon>Bacillota</taxon>
        <taxon>Bacilli</taxon>
        <taxon>Bacillales</taxon>
        <taxon>Bacillaceae</taxon>
    </lineage>
</organism>
<evidence type="ECO:0000313" key="1">
    <source>
        <dbReference type="EMBL" id="RKL69122.1"/>
    </source>
</evidence>
<reference evidence="1 2" key="1">
    <citation type="submission" date="2017-10" db="EMBL/GenBank/DDBJ databases">
        <title>Bacillus sp. nov., a halophilic bacterium isolated from a Keqin Lake.</title>
        <authorList>
            <person name="Wang H."/>
        </authorList>
    </citation>
    <scope>NUCLEOTIDE SEQUENCE [LARGE SCALE GENOMIC DNA]</scope>
    <source>
        <strain evidence="1 2">KCTC 13187</strain>
    </source>
</reference>
<dbReference type="InterPro" id="IPR026838">
    <property type="entry name" value="YheC/D"/>
</dbReference>
<dbReference type="OrthoDB" id="7869153at2"/>
<gene>
    <name evidence="1" type="ORF">CR203_03545</name>
</gene>
<keyword evidence="2" id="KW-1185">Reference proteome</keyword>
<dbReference type="EMBL" id="PDOE01000001">
    <property type="protein sequence ID" value="RKL69122.1"/>
    <property type="molecule type" value="Genomic_DNA"/>
</dbReference>
<dbReference type="AlphaFoldDB" id="A0A3A9KEX6"/>
<dbReference type="SUPFAM" id="SSF56059">
    <property type="entry name" value="Glutathione synthetase ATP-binding domain-like"/>
    <property type="match status" value="1"/>
</dbReference>
<dbReference type="Pfam" id="PF14398">
    <property type="entry name" value="ATPgrasp_YheCD"/>
    <property type="match status" value="1"/>
</dbReference>
<name>A0A3A9KEX6_9BACI</name>
<proteinExistence type="predicted"/>
<accession>A0A3A9KEX6</accession>